<dbReference type="InterPro" id="IPR006680">
    <property type="entry name" value="Amidohydro-rel"/>
</dbReference>
<evidence type="ECO:0000313" key="3">
    <source>
        <dbReference type="EMBL" id="MDN0069120.1"/>
    </source>
</evidence>
<dbReference type="RefSeq" id="WP_204588415.1">
    <property type="nucleotide sequence ID" value="NZ_JAUEIR010000004.1"/>
</dbReference>
<evidence type="ECO:0000313" key="4">
    <source>
        <dbReference type="Proteomes" id="UP001168505"/>
    </source>
</evidence>
<dbReference type="SUPFAM" id="SSF51556">
    <property type="entry name" value="Metallo-dependent hydrolases"/>
    <property type="match status" value="1"/>
</dbReference>
<dbReference type="InterPro" id="IPR050287">
    <property type="entry name" value="MTA/SAH_deaminase"/>
</dbReference>
<reference evidence="3" key="2">
    <citation type="submission" date="2023-08" db="EMBL/GenBank/DDBJ databases">
        <title>Identification and characterization of horizontal gene transfer across gut microbiota members of farm animals based on homology search.</title>
        <authorList>
            <person name="Schwarzerova J."/>
            <person name="Nykrynova M."/>
            <person name="Jureckova K."/>
            <person name="Cejkova D."/>
            <person name="Rychlik I."/>
        </authorList>
    </citation>
    <scope>NUCLEOTIDE SEQUENCE</scope>
    <source>
        <strain evidence="3">15_COKtk</strain>
    </source>
</reference>
<dbReference type="Gene3D" id="2.30.40.10">
    <property type="entry name" value="Urease, subunit C, domain 1"/>
    <property type="match status" value="1"/>
</dbReference>
<dbReference type="PANTHER" id="PTHR43794:SF11">
    <property type="entry name" value="AMIDOHYDROLASE-RELATED DOMAIN-CONTAINING PROTEIN"/>
    <property type="match status" value="1"/>
</dbReference>
<protein>
    <submittedName>
        <fullName evidence="3">Amidohydrolase family protein</fullName>
    </submittedName>
</protein>
<organism evidence="3 4">
    <name type="scientific">Collinsella ihumii</name>
    <dbReference type="NCBI Taxonomy" id="1720204"/>
    <lineage>
        <taxon>Bacteria</taxon>
        <taxon>Bacillati</taxon>
        <taxon>Actinomycetota</taxon>
        <taxon>Coriobacteriia</taxon>
        <taxon>Coriobacteriales</taxon>
        <taxon>Coriobacteriaceae</taxon>
        <taxon>Collinsella</taxon>
    </lineage>
</organism>
<reference evidence="3" key="1">
    <citation type="submission" date="2023-06" db="EMBL/GenBank/DDBJ databases">
        <authorList>
            <person name="Zeman M."/>
            <person name="Kubasova T."/>
            <person name="Jahodarova E."/>
            <person name="Nykrynova M."/>
            <person name="Rychlik I."/>
        </authorList>
    </citation>
    <scope>NUCLEOTIDE SEQUENCE</scope>
    <source>
        <strain evidence="3">15_COKtk</strain>
    </source>
</reference>
<dbReference type="GO" id="GO:0016810">
    <property type="term" value="F:hydrolase activity, acting on carbon-nitrogen (but not peptide) bonds"/>
    <property type="evidence" value="ECO:0007669"/>
    <property type="project" value="InterPro"/>
</dbReference>
<feature type="domain" description="Amidohydrolase-related" evidence="2">
    <location>
        <begin position="57"/>
        <end position="409"/>
    </location>
</feature>
<dbReference type="AlphaFoldDB" id="A0AAW7K076"/>
<name>A0AAW7K076_9ACTN</name>
<proteinExistence type="predicted"/>
<gene>
    <name evidence="3" type="ORF">QVN40_05300</name>
</gene>
<dbReference type="InterPro" id="IPR032466">
    <property type="entry name" value="Metal_Hydrolase"/>
</dbReference>
<evidence type="ECO:0000256" key="1">
    <source>
        <dbReference type="ARBA" id="ARBA00022801"/>
    </source>
</evidence>
<dbReference type="EMBL" id="JAUEIR010000004">
    <property type="protein sequence ID" value="MDN0069120.1"/>
    <property type="molecule type" value="Genomic_DNA"/>
</dbReference>
<dbReference type="SUPFAM" id="SSF51338">
    <property type="entry name" value="Composite domain of metallo-dependent hydrolases"/>
    <property type="match status" value="1"/>
</dbReference>
<dbReference type="Proteomes" id="UP001168505">
    <property type="component" value="Unassembled WGS sequence"/>
</dbReference>
<dbReference type="Pfam" id="PF01979">
    <property type="entry name" value="Amidohydro_1"/>
    <property type="match status" value="1"/>
</dbReference>
<keyword evidence="1" id="KW-0378">Hydrolase</keyword>
<sequence>MYDILFENATVLAPDFSGVLRNRVVGITGDKITLVRPMADWHADIEAAERIDATDMLVMPGLVDCHMHTGQQLLRGRVLDSLPMVWTRIMLPFESTLTPELMTLSAELAALEMIKSGTVAFVDAGSYFMDRACDVYLQSGLRGVLSCSTMDEPGLPESIAMTTERAIEQADELYDAYNGRGLLRIAYALRALMSCSTELIEGTAEHAYSRGAMLQAHMNEYPAEVNYTLQRFGIRPFEYLDQLHVLSEDFLAAHCLMLSEEEKNLIVDHGVKVCHCPFSNCAKAVPEAPSLRSRGIIEGLGSDGAAHGGLSLWSEMHLFRSIMNLTHGIQIASPTIMPADQVVRMATENGFKFMGVTDAGRVEEGARADLITVSLRNYAMYPSGNIVNSLVECATASDVRDMVVNGKMVMRDREVLTLDEEAILAKADRYQEELNKL</sequence>
<dbReference type="PANTHER" id="PTHR43794">
    <property type="entry name" value="AMINOHYDROLASE SSNA-RELATED"/>
    <property type="match status" value="1"/>
</dbReference>
<accession>A0AAW7K076</accession>
<dbReference type="InterPro" id="IPR011059">
    <property type="entry name" value="Metal-dep_hydrolase_composite"/>
</dbReference>
<dbReference type="Gene3D" id="3.20.20.140">
    <property type="entry name" value="Metal-dependent hydrolases"/>
    <property type="match status" value="1"/>
</dbReference>
<evidence type="ECO:0000259" key="2">
    <source>
        <dbReference type="Pfam" id="PF01979"/>
    </source>
</evidence>
<comment type="caution">
    <text evidence="3">The sequence shown here is derived from an EMBL/GenBank/DDBJ whole genome shotgun (WGS) entry which is preliminary data.</text>
</comment>